<sequence>MRWSTKCRPLSINLMLEASTHYNHKITYHQRYQQFNVDVQGALNQILGTVTLALKSFDRYVQVLGEKQGPEIVVVGSGQQNMNRVTINGKQSPNTL</sequence>
<dbReference type="EMBL" id="CAKXAJ010018413">
    <property type="protein sequence ID" value="CAH2217701.1"/>
    <property type="molecule type" value="Genomic_DNA"/>
</dbReference>
<protein>
    <submittedName>
        <fullName evidence="1">Jg22487 protein</fullName>
    </submittedName>
</protein>
<dbReference type="AlphaFoldDB" id="A0A8S4QS23"/>
<evidence type="ECO:0000313" key="2">
    <source>
        <dbReference type="Proteomes" id="UP000838756"/>
    </source>
</evidence>
<comment type="caution">
    <text evidence="1">The sequence shown here is derived from an EMBL/GenBank/DDBJ whole genome shotgun (WGS) entry which is preliminary data.</text>
</comment>
<reference evidence="1" key="1">
    <citation type="submission" date="2022-03" db="EMBL/GenBank/DDBJ databases">
        <authorList>
            <person name="Lindestad O."/>
        </authorList>
    </citation>
    <scope>NUCLEOTIDE SEQUENCE</scope>
</reference>
<dbReference type="Proteomes" id="UP000838756">
    <property type="component" value="Unassembled WGS sequence"/>
</dbReference>
<accession>A0A8S4QS23</accession>
<keyword evidence="2" id="KW-1185">Reference proteome</keyword>
<name>A0A8S4QS23_9NEOP</name>
<organism evidence="1 2">
    <name type="scientific">Pararge aegeria aegeria</name>
    <dbReference type="NCBI Taxonomy" id="348720"/>
    <lineage>
        <taxon>Eukaryota</taxon>
        <taxon>Metazoa</taxon>
        <taxon>Ecdysozoa</taxon>
        <taxon>Arthropoda</taxon>
        <taxon>Hexapoda</taxon>
        <taxon>Insecta</taxon>
        <taxon>Pterygota</taxon>
        <taxon>Neoptera</taxon>
        <taxon>Endopterygota</taxon>
        <taxon>Lepidoptera</taxon>
        <taxon>Glossata</taxon>
        <taxon>Ditrysia</taxon>
        <taxon>Papilionoidea</taxon>
        <taxon>Nymphalidae</taxon>
        <taxon>Satyrinae</taxon>
        <taxon>Satyrini</taxon>
        <taxon>Parargina</taxon>
        <taxon>Pararge</taxon>
    </lineage>
</organism>
<evidence type="ECO:0000313" key="1">
    <source>
        <dbReference type="EMBL" id="CAH2217701.1"/>
    </source>
</evidence>
<proteinExistence type="predicted"/>
<gene>
    <name evidence="1" type="primary">jg22487</name>
    <name evidence="1" type="ORF">PAEG_LOCUS5584</name>
</gene>